<dbReference type="GO" id="GO:0006302">
    <property type="term" value="P:double-strand break repair"/>
    <property type="evidence" value="ECO:0007669"/>
    <property type="project" value="InterPro"/>
</dbReference>
<keyword evidence="5" id="KW-0067">ATP-binding</keyword>
<dbReference type="GO" id="GO:0006310">
    <property type="term" value="P:DNA recombination"/>
    <property type="evidence" value="ECO:0007669"/>
    <property type="project" value="InterPro"/>
</dbReference>
<accession>A0A382AMH9</accession>
<dbReference type="Pfam" id="PF13476">
    <property type="entry name" value="AAA_23"/>
    <property type="match status" value="1"/>
</dbReference>
<dbReference type="AlphaFoldDB" id="A0A382AMH9"/>
<dbReference type="InterPro" id="IPR027417">
    <property type="entry name" value="P-loop_NTPase"/>
</dbReference>
<dbReference type="EMBL" id="UINC01026037">
    <property type="protein sequence ID" value="SVB02765.1"/>
    <property type="molecule type" value="Genomic_DNA"/>
</dbReference>
<dbReference type="GO" id="GO:0005524">
    <property type="term" value="F:ATP binding"/>
    <property type="evidence" value="ECO:0007669"/>
    <property type="project" value="UniProtKB-KW"/>
</dbReference>
<name>A0A382AMH9_9ZZZZ</name>
<dbReference type="InterPro" id="IPR004604">
    <property type="entry name" value="DNA_recomb/repair_RecN"/>
</dbReference>
<sequence>MPLKPGLTVITGETGSGKSILIEALSVSLGGKADKIMVKSGSERAVIETEFKDGTFRRLISQKGRTKAYRNEEPIALNDLISVNETRVDFHGQHAQQLILKSNRHIEYLDRFCNHAEMVYKVNDLYQELSFLRLKLDTLRKSAEERSNRLDLIKFQANEIDSVNPKLNEDIELDREFKKLSHLETILSTLATLQDQLMNGERSVTDILNRNLRSLEPLVQYDESLKRITDLLNTSIIQLQEAGSESSLQLSNANFDPDELAQVEERLQDLETLKRKYGGSIESVMEKWDRIELELKEMASPEQSEIELDHK</sequence>
<comment type="similarity">
    <text evidence="1">Belongs to the RecN family.</text>
</comment>
<organism evidence="9">
    <name type="scientific">marine metagenome</name>
    <dbReference type="NCBI Taxonomy" id="408172"/>
    <lineage>
        <taxon>unclassified sequences</taxon>
        <taxon>metagenomes</taxon>
        <taxon>ecological metagenomes</taxon>
    </lineage>
</organism>
<dbReference type="Gene3D" id="6.10.140.1080">
    <property type="match status" value="1"/>
</dbReference>
<evidence type="ECO:0000256" key="1">
    <source>
        <dbReference type="ARBA" id="ARBA00009441"/>
    </source>
</evidence>
<proteinExistence type="inferred from homology"/>
<gene>
    <name evidence="9" type="ORF">METZ01_LOCUS155619</name>
</gene>
<feature type="non-terminal residue" evidence="9">
    <location>
        <position position="311"/>
    </location>
</feature>
<dbReference type="GO" id="GO:0016887">
    <property type="term" value="F:ATP hydrolysis activity"/>
    <property type="evidence" value="ECO:0007669"/>
    <property type="project" value="InterPro"/>
</dbReference>
<evidence type="ECO:0000256" key="5">
    <source>
        <dbReference type="ARBA" id="ARBA00022840"/>
    </source>
</evidence>
<evidence type="ECO:0000256" key="2">
    <source>
        <dbReference type="ARBA" id="ARBA00021315"/>
    </source>
</evidence>
<dbReference type="PANTHER" id="PTHR11059:SF0">
    <property type="entry name" value="DNA REPAIR PROTEIN RECN"/>
    <property type="match status" value="1"/>
</dbReference>
<protein>
    <recommendedName>
        <fullName evidence="2">DNA repair protein RecN</fullName>
    </recommendedName>
    <alternativeName>
        <fullName evidence="7">Recombination protein N</fullName>
    </alternativeName>
</protein>
<evidence type="ECO:0000256" key="6">
    <source>
        <dbReference type="ARBA" id="ARBA00023204"/>
    </source>
</evidence>
<dbReference type="InterPro" id="IPR038729">
    <property type="entry name" value="Rad50/SbcC_AAA"/>
</dbReference>
<dbReference type="Gene3D" id="3.40.50.300">
    <property type="entry name" value="P-loop containing nucleotide triphosphate hydrolases"/>
    <property type="match status" value="1"/>
</dbReference>
<feature type="domain" description="Rad50/SbcC-type AAA" evidence="8">
    <location>
        <begin position="3"/>
        <end position="197"/>
    </location>
</feature>
<evidence type="ECO:0000259" key="8">
    <source>
        <dbReference type="Pfam" id="PF13476"/>
    </source>
</evidence>
<dbReference type="PANTHER" id="PTHR11059">
    <property type="entry name" value="DNA REPAIR PROTEIN RECN"/>
    <property type="match status" value="1"/>
</dbReference>
<keyword evidence="4" id="KW-0227">DNA damage</keyword>
<evidence type="ECO:0000313" key="9">
    <source>
        <dbReference type="EMBL" id="SVB02765.1"/>
    </source>
</evidence>
<evidence type="ECO:0000256" key="3">
    <source>
        <dbReference type="ARBA" id="ARBA00022741"/>
    </source>
</evidence>
<dbReference type="GO" id="GO:0009432">
    <property type="term" value="P:SOS response"/>
    <property type="evidence" value="ECO:0007669"/>
    <property type="project" value="TreeGrafter"/>
</dbReference>
<keyword evidence="6" id="KW-0234">DNA repair</keyword>
<keyword evidence="3" id="KW-0547">Nucleotide-binding</keyword>
<evidence type="ECO:0000256" key="4">
    <source>
        <dbReference type="ARBA" id="ARBA00022763"/>
    </source>
</evidence>
<evidence type="ECO:0000256" key="7">
    <source>
        <dbReference type="ARBA" id="ARBA00033408"/>
    </source>
</evidence>
<reference evidence="9" key="1">
    <citation type="submission" date="2018-05" db="EMBL/GenBank/DDBJ databases">
        <authorList>
            <person name="Lanie J.A."/>
            <person name="Ng W.-L."/>
            <person name="Kazmierczak K.M."/>
            <person name="Andrzejewski T.M."/>
            <person name="Davidsen T.M."/>
            <person name="Wayne K.J."/>
            <person name="Tettelin H."/>
            <person name="Glass J.I."/>
            <person name="Rusch D."/>
            <person name="Podicherti R."/>
            <person name="Tsui H.-C.T."/>
            <person name="Winkler M.E."/>
        </authorList>
    </citation>
    <scope>NUCLEOTIDE SEQUENCE</scope>
</reference>
<dbReference type="SUPFAM" id="SSF52540">
    <property type="entry name" value="P-loop containing nucleoside triphosphate hydrolases"/>
    <property type="match status" value="1"/>
</dbReference>
<dbReference type="GO" id="GO:0043590">
    <property type="term" value="C:bacterial nucleoid"/>
    <property type="evidence" value="ECO:0007669"/>
    <property type="project" value="TreeGrafter"/>
</dbReference>